<evidence type="ECO:0000256" key="1">
    <source>
        <dbReference type="SAM" id="MobiDB-lite"/>
    </source>
</evidence>
<dbReference type="EMBL" id="CAXDID020000070">
    <property type="protein sequence ID" value="CAL6014469.1"/>
    <property type="molecule type" value="Genomic_DNA"/>
</dbReference>
<dbReference type="Gene3D" id="3.40.30.10">
    <property type="entry name" value="Glutaredoxin"/>
    <property type="match status" value="1"/>
</dbReference>
<dbReference type="AlphaFoldDB" id="A0AA86PG46"/>
<dbReference type="EMBL" id="CATOUU010000656">
    <property type="protein sequence ID" value="CAI9938775.1"/>
    <property type="molecule type" value="Genomic_DNA"/>
</dbReference>
<evidence type="ECO:0000313" key="3">
    <source>
        <dbReference type="EMBL" id="CAL6014469.1"/>
    </source>
</evidence>
<feature type="compositionally biased region" description="Basic and acidic residues" evidence="1">
    <location>
        <begin position="213"/>
        <end position="222"/>
    </location>
</feature>
<dbReference type="SUPFAM" id="SSF52833">
    <property type="entry name" value="Thioredoxin-like"/>
    <property type="match status" value="1"/>
</dbReference>
<evidence type="ECO:0000313" key="4">
    <source>
        <dbReference type="Proteomes" id="UP001642409"/>
    </source>
</evidence>
<dbReference type="Proteomes" id="UP001642409">
    <property type="component" value="Unassembled WGS sequence"/>
</dbReference>
<reference evidence="3 4" key="2">
    <citation type="submission" date="2024-07" db="EMBL/GenBank/DDBJ databases">
        <authorList>
            <person name="Akdeniz Z."/>
        </authorList>
    </citation>
    <scope>NUCLEOTIDE SEQUENCE [LARGE SCALE GENOMIC DNA]</scope>
</reference>
<feature type="compositionally biased region" description="Low complexity" evidence="1">
    <location>
        <begin position="237"/>
        <end position="246"/>
    </location>
</feature>
<accession>A0AA86PG46</accession>
<proteinExistence type="predicted"/>
<evidence type="ECO:0008006" key="5">
    <source>
        <dbReference type="Google" id="ProtNLM"/>
    </source>
</evidence>
<protein>
    <recommendedName>
        <fullName evidence="5">Thioredoxin domain-containing protein</fullName>
    </recommendedName>
</protein>
<comment type="caution">
    <text evidence="2">The sequence shown here is derived from an EMBL/GenBank/DDBJ whole genome shotgun (WGS) entry which is preliminary data.</text>
</comment>
<feature type="region of interest" description="Disordered" evidence="1">
    <location>
        <begin position="213"/>
        <end position="251"/>
    </location>
</feature>
<evidence type="ECO:0000313" key="2">
    <source>
        <dbReference type="EMBL" id="CAI9938775.1"/>
    </source>
</evidence>
<reference evidence="2" key="1">
    <citation type="submission" date="2023-06" db="EMBL/GenBank/DDBJ databases">
        <authorList>
            <person name="Kurt Z."/>
        </authorList>
    </citation>
    <scope>NUCLEOTIDE SEQUENCE</scope>
</reference>
<keyword evidence="4" id="KW-1185">Reference proteome</keyword>
<organism evidence="2">
    <name type="scientific">Hexamita inflata</name>
    <dbReference type="NCBI Taxonomy" id="28002"/>
    <lineage>
        <taxon>Eukaryota</taxon>
        <taxon>Metamonada</taxon>
        <taxon>Diplomonadida</taxon>
        <taxon>Hexamitidae</taxon>
        <taxon>Hexamitinae</taxon>
        <taxon>Hexamita</taxon>
    </lineage>
</organism>
<sequence>MLFLALSLSAELVEFQKIQTLEKRLVALFFDSSKDNKEALTLFESFEAQYPESAFYIIDKENKNNSQVFEHKEFHELPRLFVLIPEEHMAEPMKEKFTQENAKSFLELKFTKPDMQNAVKINNKTTQDAFKKDGFVVFVYDECKRCDNILFAIARAVTIKKQTLTIVNCDATPEFCEELGIYNFPTIWIALDGIPSQSGAMTTILALEDWEKATTTEREPRKSQKIPKQVKPKEQQEQQAPQQQEQIMITDTKSRVTELEKKVEKLEKMIKKLQSEKKETKKVEL</sequence>
<dbReference type="InterPro" id="IPR036249">
    <property type="entry name" value="Thioredoxin-like_sf"/>
</dbReference>
<gene>
    <name evidence="3" type="ORF">HINF_LOCUS24290</name>
    <name evidence="2" type="ORF">HINF_LOCUS26420</name>
</gene>
<name>A0AA86PG46_9EUKA</name>